<protein>
    <submittedName>
        <fullName evidence="2">PmoA family protein</fullName>
    </submittedName>
</protein>
<dbReference type="RefSeq" id="WP_223814991.1">
    <property type="nucleotide sequence ID" value="NZ_JACNYL010000002.1"/>
</dbReference>
<dbReference type="InterPro" id="IPR029475">
    <property type="entry name" value="DUF6807"/>
</dbReference>
<evidence type="ECO:0000313" key="2">
    <source>
        <dbReference type="EMBL" id="MBD1421756.1"/>
    </source>
</evidence>
<keyword evidence="1" id="KW-0812">Transmembrane</keyword>
<feature type="transmembrane region" description="Helical" evidence="1">
    <location>
        <begin position="12"/>
        <end position="35"/>
    </location>
</feature>
<dbReference type="EMBL" id="JACNYL010000002">
    <property type="protein sequence ID" value="MBD1421756.1"/>
    <property type="molecule type" value="Genomic_DNA"/>
</dbReference>
<organism evidence="2 3">
    <name type="scientific">Sphingobacterium chuzhouense</name>
    <dbReference type="NCBI Taxonomy" id="1742264"/>
    <lineage>
        <taxon>Bacteria</taxon>
        <taxon>Pseudomonadati</taxon>
        <taxon>Bacteroidota</taxon>
        <taxon>Sphingobacteriia</taxon>
        <taxon>Sphingobacteriales</taxon>
        <taxon>Sphingobacteriaceae</taxon>
        <taxon>Sphingobacterium</taxon>
    </lineage>
</organism>
<sequence>MIRQKRVTNKQYLLSYITSILMLICGGSLHFSYAYNDKRTDSLQLVVDSVLTIFKNDQPLLTYHFNTVYPPKGQDSSYQRSGFIHPIYTLKGHQLTRIQPSDHYHHYGIWNPWTHTLYKGDTVDFWNLYKKTGTVRFVRLLDHKVNAREATYTVLHDHVVFKADGREEVALHEWQTVNVHLPEGQHNYYWIDISIKMRCATSSPLRLLTYRYGGLGWRAVASWNASNSDVLTSEGKTWENTDGSRARWCMVQGQLLPNGYGGMAILSHPENFNHPEPLRIWDRNANGGKENVFINFSPTKDRDWLLEPDYTYTLNYRLFVFDGQQDAAQIEKEWWNFVNEKSTQR</sequence>
<keyword evidence="3" id="KW-1185">Reference proteome</keyword>
<dbReference type="Proteomes" id="UP000651112">
    <property type="component" value="Unassembled WGS sequence"/>
</dbReference>
<keyword evidence="1" id="KW-0472">Membrane</keyword>
<gene>
    <name evidence="2" type="ORF">H8B21_09280</name>
</gene>
<comment type="caution">
    <text evidence="2">The sequence shown here is derived from an EMBL/GenBank/DDBJ whole genome shotgun (WGS) entry which is preliminary data.</text>
</comment>
<accession>A0ABR7XRG1</accession>
<evidence type="ECO:0000313" key="3">
    <source>
        <dbReference type="Proteomes" id="UP000651112"/>
    </source>
</evidence>
<reference evidence="2 3" key="1">
    <citation type="submission" date="2020-08" db="EMBL/GenBank/DDBJ databases">
        <title>Sphingobacterium sp. DN00404 isolated from aquaculture water.</title>
        <authorList>
            <person name="Zhang M."/>
        </authorList>
    </citation>
    <scope>NUCLEOTIDE SEQUENCE [LARGE SCALE GENOMIC DNA]</scope>
    <source>
        <strain evidence="2 3">KCTC 42746</strain>
    </source>
</reference>
<keyword evidence="1" id="KW-1133">Transmembrane helix</keyword>
<dbReference type="Pfam" id="PF14100">
    <property type="entry name" value="DUF6807"/>
    <property type="match status" value="1"/>
</dbReference>
<proteinExistence type="predicted"/>
<name>A0ABR7XRG1_9SPHI</name>
<evidence type="ECO:0000256" key="1">
    <source>
        <dbReference type="SAM" id="Phobius"/>
    </source>
</evidence>